<keyword evidence="1" id="KW-0472">Membrane</keyword>
<accession>A0A3S9A8L3</accession>
<reference evidence="3" key="1">
    <citation type="submission" date="2018-12" db="EMBL/GenBank/DDBJ databases">
        <title>Genome sequence of Peanibacillus sp.</title>
        <authorList>
            <person name="Subramani G."/>
            <person name="Srinivasan S."/>
            <person name="Kim M.K."/>
        </authorList>
    </citation>
    <scope>NUCLEOTIDE SEQUENCE [LARGE SCALE GENOMIC DNA]</scope>
    <source>
        <strain evidence="3">18JY67-1</strain>
    </source>
</reference>
<dbReference type="OrthoDB" id="2664893at2"/>
<feature type="transmembrane region" description="Helical" evidence="1">
    <location>
        <begin position="44"/>
        <end position="64"/>
    </location>
</feature>
<name>A0A3S9A8L3_9BACL</name>
<dbReference type="RefSeq" id="WP_126017818.1">
    <property type="nucleotide sequence ID" value="NZ_CP034437.1"/>
</dbReference>
<evidence type="ECO:0000313" key="2">
    <source>
        <dbReference type="EMBL" id="AZN42119.1"/>
    </source>
</evidence>
<dbReference type="Proteomes" id="UP000272528">
    <property type="component" value="Chromosome"/>
</dbReference>
<evidence type="ECO:0000256" key="1">
    <source>
        <dbReference type="SAM" id="Phobius"/>
    </source>
</evidence>
<proteinExistence type="predicted"/>
<keyword evidence="3" id="KW-1185">Reference proteome</keyword>
<keyword evidence="1" id="KW-1133">Transmembrane helix</keyword>
<dbReference type="EMBL" id="CP034437">
    <property type="protein sequence ID" value="AZN42119.1"/>
    <property type="molecule type" value="Genomic_DNA"/>
</dbReference>
<organism evidence="2 3">
    <name type="scientific">Paenibacillus albus</name>
    <dbReference type="NCBI Taxonomy" id="2495582"/>
    <lineage>
        <taxon>Bacteria</taxon>
        <taxon>Bacillati</taxon>
        <taxon>Bacillota</taxon>
        <taxon>Bacilli</taxon>
        <taxon>Bacillales</taxon>
        <taxon>Paenibacillaceae</taxon>
        <taxon>Paenibacillus</taxon>
    </lineage>
</organism>
<evidence type="ECO:0000313" key="3">
    <source>
        <dbReference type="Proteomes" id="UP000272528"/>
    </source>
</evidence>
<dbReference type="AlphaFoldDB" id="A0A3S9A8L3"/>
<sequence length="66" mass="7152">MTLVDVSQISAALFVVGAVFILLFFSLLSFGIVKMFEQRIRAGVYSFVGAVVSGVTFGIILANWSF</sequence>
<gene>
    <name evidence="2" type="ORF">EJC50_22380</name>
</gene>
<protein>
    <submittedName>
        <fullName evidence="2">Uncharacterized protein</fullName>
    </submittedName>
</protein>
<keyword evidence="1" id="KW-0812">Transmembrane</keyword>
<dbReference type="KEGG" id="palb:EJC50_22380"/>
<feature type="transmembrane region" description="Helical" evidence="1">
    <location>
        <begin position="12"/>
        <end position="32"/>
    </location>
</feature>